<evidence type="ECO:0000259" key="7">
    <source>
        <dbReference type="PROSITE" id="PS50053"/>
    </source>
</evidence>
<feature type="transmembrane region" description="Helical" evidence="6">
    <location>
        <begin position="521"/>
        <end position="543"/>
    </location>
</feature>
<dbReference type="PANTHER" id="PTHR12943:SF27">
    <property type="entry name" value="HOMOCYSTEINE-INDUCED ENDOPLASMIC RETICULUM PROTEIN, ISOFORM A"/>
    <property type="match status" value="1"/>
</dbReference>
<evidence type="ECO:0000256" key="4">
    <source>
        <dbReference type="ARBA" id="ARBA00023136"/>
    </source>
</evidence>
<feature type="region of interest" description="Disordered" evidence="5">
    <location>
        <begin position="1"/>
        <end position="23"/>
    </location>
</feature>
<keyword evidence="3 6" id="KW-1133">Transmembrane helix</keyword>
<feature type="region of interest" description="Disordered" evidence="5">
    <location>
        <begin position="672"/>
        <end position="735"/>
    </location>
</feature>
<evidence type="ECO:0000256" key="2">
    <source>
        <dbReference type="ARBA" id="ARBA00022692"/>
    </source>
</evidence>
<evidence type="ECO:0000256" key="1">
    <source>
        <dbReference type="ARBA" id="ARBA00004370"/>
    </source>
</evidence>
<dbReference type="AlphaFoldDB" id="A0AAN6UT38"/>
<dbReference type="SUPFAM" id="SSF54236">
    <property type="entry name" value="Ubiquitin-like"/>
    <property type="match status" value="1"/>
</dbReference>
<comment type="subcellular location">
    <subcellularLocation>
        <location evidence="1">Membrane</location>
    </subcellularLocation>
</comment>
<reference evidence="8" key="2">
    <citation type="submission" date="2023-05" db="EMBL/GenBank/DDBJ databases">
        <authorList>
            <consortium name="Lawrence Berkeley National Laboratory"/>
            <person name="Steindorff A."/>
            <person name="Hensen N."/>
            <person name="Bonometti L."/>
            <person name="Westerberg I."/>
            <person name="Brannstrom I.O."/>
            <person name="Guillou S."/>
            <person name="Cros-Aarteil S."/>
            <person name="Calhoun S."/>
            <person name="Haridas S."/>
            <person name="Kuo A."/>
            <person name="Mondo S."/>
            <person name="Pangilinan J."/>
            <person name="Riley R."/>
            <person name="Labutti K."/>
            <person name="Andreopoulos B."/>
            <person name="Lipzen A."/>
            <person name="Chen C."/>
            <person name="Yanf M."/>
            <person name="Daum C."/>
            <person name="Ng V."/>
            <person name="Clum A."/>
            <person name="Ohm R."/>
            <person name="Martin F."/>
            <person name="Silar P."/>
            <person name="Natvig D."/>
            <person name="Lalanne C."/>
            <person name="Gautier V."/>
            <person name="Ament-Velasquez S.L."/>
            <person name="Kruys A."/>
            <person name="Hutchinson M.I."/>
            <person name="Powell A.J."/>
            <person name="Barry K."/>
            <person name="Miller A.N."/>
            <person name="Grigoriev I.V."/>
            <person name="Debuchy R."/>
            <person name="Gladieux P."/>
            <person name="Thoren M.H."/>
            <person name="Johannesson H."/>
        </authorList>
    </citation>
    <scope>NUCLEOTIDE SEQUENCE</scope>
    <source>
        <strain evidence="8">CBS 123565</strain>
    </source>
</reference>
<dbReference type="Proteomes" id="UP001304895">
    <property type="component" value="Unassembled WGS sequence"/>
</dbReference>
<feature type="region of interest" description="Disordered" evidence="5">
    <location>
        <begin position="466"/>
        <end position="491"/>
    </location>
</feature>
<evidence type="ECO:0000313" key="9">
    <source>
        <dbReference type="Proteomes" id="UP001304895"/>
    </source>
</evidence>
<dbReference type="GO" id="GO:0030968">
    <property type="term" value="P:endoplasmic reticulum unfolded protein response"/>
    <property type="evidence" value="ECO:0007669"/>
    <property type="project" value="TreeGrafter"/>
</dbReference>
<feature type="region of interest" description="Disordered" evidence="5">
    <location>
        <begin position="206"/>
        <end position="236"/>
    </location>
</feature>
<evidence type="ECO:0000256" key="6">
    <source>
        <dbReference type="SAM" id="Phobius"/>
    </source>
</evidence>
<dbReference type="PROSITE" id="PS50053">
    <property type="entry name" value="UBIQUITIN_2"/>
    <property type="match status" value="1"/>
</dbReference>
<feature type="compositionally biased region" description="Polar residues" evidence="5">
    <location>
        <begin position="223"/>
        <end position="233"/>
    </location>
</feature>
<sequence length="735" mass="78184">MADGQPSPSPPAPPAPPAAQEDAPLSVNLNVVSPSAGVGNLRFSNLPAATTILELKDKIRETLASHPPDEDQRLIHRGHMAPETATLEDVLGREAIRRGDQQTIHLVVRDAGGTPTLSQSPAPGNPAPRPDAHIQHHLQHQAHLLRNTGPGLPNPAIPRPGSAPIGIPHAAAHLPQHHLHQLQRLTQLYQQQEANYRHMLAQQMNYRGDPSANPANVAGGRSSPATQSAQTATGPDGQVYSFRITMNSEVGPPPGTVTRPPAGIGQTSDPAVQRPLSAADVHNILHGADASRAAQAMANAMQRNSSGPPPANVAAALGNLNFNSPVQPIQPGVTTPIFPGVSTNASRTATPDPLTRSASHENGIAPGVLQPQPQPQPSQGHSEVYILSSPTGPRGLLISSATGMYMTPAARPISWMPSYYRSAFPYPQPAQAHVAPQAPVYSWVPYPAQGQAPDVRTNTPYLAQHLAGQQPLPPPPRYEQPPAIRRRPVPAPAAAPPAAAAAAAAAAAPAPQVNHPGNPGAGALVAAIWPHIWLVVRLIAFAWWFSYSNPSWERWLSLTFAFFVVLAINTGILNGVVNNAFHPVREHLEGLIPFAAQRAQHQPHQHEDGGDQNGGNDAPPDPAQAAARLVAQRRAANGNWLMDQARRIERAGVLFLASFAPGVAERHIQQLEEGERAERRAADEARAAAAEQEAAHAATDNRDEIEGVAEQGQERAVEQQQEQRPVQPRPLLVET</sequence>
<feature type="compositionally biased region" description="Low complexity" evidence="5">
    <location>
        <begin position="718"/>
        <end position="735"/>
    </location>
</feature>
<feature type="compositionally biased region" description="Low complexity" evidence="5">
    <location>
        <begin position="687"/>
        <end position="698"/>
    </location>
</feature>
<feature type="region of interest" description="Disordered" evidence="5">
    <location>
        <begin position="342"/>
        <end position="382"/>
    </location>
</feature>
<keyword evidence="4 6" id="KW-0472">Membrane</keyword>
<gene>
    <name evidence="8" type="ORF">BT67DRAFT_394117</name>
</gene>
<feature type="compositionally biased region" description="Basic and acidic residues" evidence="5">
    <location>
        <begin position="672"/>
        <end position="686"/>
    </location>
</feature>
<evidence type="ECO:0000256" key="3">
    <source>
        <dbReference type="ARBA" id="ARBA00022989"/>
    </source>
</evidence>
<evidence type="ECO:0000256" key="5">
    <source>
        <dbReference type="SAM" id="MobiDB-lite"/>
    </source>
</evidence>
<comment type="caution">
    <text evidence="8">The sequence shown here is derived from an EMBL/GenBank/DDBJ whole genome shotgun (WGS) entry which is preliminary data.</text>
</comment>
<proteinExistence type="predicted"/>
<dbReference type="InterPro" id="IPR029071">
    <property type="entry name" value="Ubiquitin-like_domsf"/>
</dbReference>
<dbReference type="GO" id="GO:0016020">
    <property type="term" value="C:membrane"/>
    <property type="evidence" value="ECO:0007669"/>
    <property type="project" value="UniProtKB-SubCell"/>
</dbReference>
<keyword evidence="2 6" id="KW-0812">Transmembrane</keyword>
<feature type="region of interest" description="Disordered" evidence="5">
    <location>
        <begin position="598"/>
        <end position="626"/>
    </location>
</feature>
<name>A0AAN6UT38_9PEZI</name>
<keyword evidence="9" id="KW-1185">Reference proteome</keyword>
<dbReference type="Gene3D" id="3.10.20.90">
    <property type="entry name" value="Phosphatidylinositol 3-kinase Catalytic Subunit, Chain A, domain 1"/>
    <property type="match status" value="1"/>
</dbReference>
<dbReference type="PANTHER" id="PTHR12943">
    <property type="entry name" value="HOMOCYSTEINE-RESPONSIVE ENDOPLASMIC RETICULUM-RESIDENT UNIQUITIN-LIKE DOMAIN HERPUD PROTEIN FAMILY MEMBER"/>
    <property type="match status" value="1"/>
</dbReference>
<protein>
    <recommendedName>
        <fullName evidence="7">Ubiquitin-like domain-containing protein</fullName>
    </recommendedName>
</protein>
<feature type="compositionally biased region" description="Pro residues" evidence="5">
    <location>
        <begin position="7"/>
        <end position="17"/>
    </location>
</feature>
<dbReference type="EMBL" id="MU853401">
    <property type="protein sequence ID" value="KAK4138568.1"/>
    <property type="molecule type" value="Genomic_DNA"/>
</dbReference>
<feature type="domain" description="Ubiquitin-like" evidence="7">
    <location>
        <begin position="25"/>
        <end position="113"/>
    </location>
</feature>
<dbReference type="InterPro" id="IPR000626">
    <property type="entry name" value="Ubiquitin-like_dom"/>
</dbReference>
<reference evidence="8" key="1">
    <citation type="journal article" date="2023" name="Mol. Phylogenet. Evol.">
        <title>Genome-scale phylogeny and comparative genomics of the fungal order Sordariales.</title>
        <authorList>
            <person name="Hensen N."/>
            <person name="Bonometti L."/>
            <person name="Westerberg I."/>
            <person name="Brannstrom I.O."/>
            <person name="Guillou S."/>
            <person name="Cros-Aarteil S."/>
            <person name="Calhoun S."/>
            <person name="Haridas S."/>
            <person name="Kuo A."/>
            <person name="Mondo S."/>
            <person name="Pangilinan J."/>
            <person name="Riley R."/>
            <person name="LaButti K."/>
            <person name="Andreopoulos B."/>
            <person name="Lipzen A."/>
            <person name="Chen C."/>
            <person name="Yan M."/>
            <person name="Daum C."/>
            <person name="Ng V."/>
            <person name="Clum A."/>
            <person name="Steindorff A."/>
            <person name="Ohm R.A."/>
            <person name="Martin F."/>
            <person name="Silar P."/>
            <person name="Natvig D.O."/>
            <person name="Lalanne C."/>
            <person name="Gautier V."/>
            <person name="Ament-Velasquez S.L."/>
            <person name="Kruys A."/>
            <person name="Hutchinson M.I."/>
            <person name="Powell A.J."/>
            <person name="Barry K."/>
            <person name="Miller A.N."/>
            <person name="Grigoriev I.V."/>
            <person name="Debuchy R."/>
            <person name="Gladieux P."/>
            <person name="Hiltunen Thoren M."/>
            <person name="Johannesson H."/>
        </authorList>
    </citation>
    <scope>NUCLEOTIDE SEQUENCE</scope>
    <source>
        <strain evidence="8">CBS 123565</strain>
    </source>
</reference>
<evidence type="ECO:0000313" key="8">
    <source>
        <dbReference type="EMBL" id="KAK4138568.1"/>
    </source>
</evidence>
<feature type="transmembrane region" description="Helical" evidence="6">
    <location>
        <begin position="555"/>
        <end position="577"/>
    </location>
</feature>
<accession>A0AAN6UT38</accession>
<organism evidence="8 9">
    <name type="scientific">Trichocladium antarcticum</name>
    <dbReference type="NCBI Taxonomy" id="1450529"/>
    <lineage>
        <taxon>Eukaryota</taxon>
        <taxon>Fungi</taxon>
        <taxon>Dikarya</taxon>
        <taxon>Ascomycota</taxon>
        <taxon>Pezizomycotina</taxon>
        <taxon>Sordariomycetes</taxon>
        <taxon>Sordariomycetidae</taxon>
        <taxon>Sordariales</taxon>
        <taxon>Chaetomiaceae</taxon>
        <taxon>Trichocladium</taxon>
    </lineage>
</organism>
<dbReference type="InterPro" id="IPR039751">
    <property type="entry name" value="HERPUD1/2"/>
</dbReference>